<dbReference type="InterPro" id="IPR036890">
    <property type="entry name" value="HATPase_C_sf"/>
</dbReference>
<dbReference type="SMART" id="SM00853">
    <property type="entry name" value="MutL_C"/>
    <property type="match status" value="1"/>
</dbReference>
<dbReference type="HAMAP" id="MF_00149">
    <property type="entry name" value="DNA_mis_repair"/>
    <property type="match status" value="1"/>
</dbReference>
<dbReference type="NCBIfam" id="TIGR00585">
    <property type="entry name" value="mutl"/>
    <property type="match status" value="1"/>
</dbReference>
<dbReference type="GO" id="GO:0016887">
    <property type="term" value="F:ATP hydrolysis activity"/>
    <property type="evidence" value="ECO:0007669"/>
    <property type="project" value="InterPro"/>
</dbReference>
<evidence type="ECO:0000256" key="2">
    <source>
        <dbReference type="ARBA" id="ARBA00021975"/>
    </source>
</evidence>
<proteinExistence type="inferred from homology"/>
<evidence type="ECO:0000259" key="7">
    <source>
        <dbReference type="SMART" id="SM00853"/>
    </source>
</evidence>
<dbReference type="InterPro" id="IPR037198">
    <property type="entry name" value="MutL_C_sf"/>
</dbReference>
<dbReference type="InterPro" id="IPR014790">
    <property type="entry name" value="MutL_C"/>
</dbReference>
<reference evidence="10" key="1">
    <citation type="submission" date="2017-04" db="EMBL/GenBank/DDBJ databases">
        <title>Function of individual gut microbiota members based on whole genome sequencing of pure cultures obtained from chicken caecum.</title>
        <authorList>
            <person name="Medvecky M."/>
            <person name="Cejkova D."/>
            <person name="Polansky O."/>
            <person name="Karasova D."/>
            <person name="Kubasova T."/>
            <person name="Cizek A."/>
            <person name="Rychlik I."/>
        </authorList>
    </citation>
    <scope>NUCLEOTIDE SEQUENCE [LARGE SCALE GENOMIC DNA]</scope>
    <source>
        <strain evidence="10">An90</strain>
    </source>
</reference>
<dbReference type="GO" id="GO:0030983">
    <property type="term" value="F:mismatched DNA binding"/>
    <property type="evidence" value="ECO:0007669"/>
    <property type="project" value="InterPro"/>
</dbReference>
<dbReference type="RefSeq" id="WP_087401336.1">
    <property type="nucleotide sequence ID" value="NZ_NFHB01000002.1"/>
</dbReference>
<accession>A0A1Y3QXN6</accession>
<evidence type="ECO:0000313" key="10">
    <source>
        <dbReference type="Proteomes" id="UP000195772"/>
    </source>
</evidence>
<dbReference type="SUPFAM" id="SSF55874">
    <property type="entry name" value="ATPase domain of HSP90 chaperone/DNA topoisomerase II/histidine kinase"/>
    <property type="match status" value="1"/>
</dbReference>
<evidence type="ECO:0000259" key="8">
    <source>
        <dbReference type="SMART" id="SM01340"/>
    </source>
</evidence>
<dbReference type="PROSITE" id="PS00058">
    <property type="entry name" value="DNA_MISMATCH_REPAIR_1"/>
    <property type="match status" value="1"/>
</dbReference>
<gene>
    <name evidence="5" type="primary">mutL</name>
    <name evidence="9" type="ORF">B5G41_03700</name>
</gene>
<evidence type="ECO:0000313" key="9">
    <source>
        <dbReference type="EMBL" id="OUN04424.1"/>
    </source>
</evidence>
<dbReference type="InterPro" id="IPR020667">
    <property type="entry name" value="DNA_mismatch_repair_MutL"/>
</dbReference>
<dbReference type="GO" id="GO:0006298">
    <property type="term" value="P:mismatch repair"/>
    <property type="evidence" value="ECO:0007669"/>
    <property type="project" value="UniProtKB-UniRule"/>
</dbReference>
<feature type="region of interest" description="Disordered" evidence="6">
    <location>
        <begin position="403"/>
        <end position="436"/>
    </location>
</feature>
<dbReference type="InterPro" id="IPR020568">
    <property type="entry name" value="Ribosomal_Su5_D2-typ_SF"/>
</dbReference>
<name>A0A1Y3QXN6_9BACT</name>
<evidence type="ECO:0000256" key="3">
    <source>
        <dbReference type="ARBA" id="ARBA00022763"/>
    </source>
</evidence>
<comment type="function">
    <text evidence="5">This protein is involved in the repair of mismatches in DNA. It is required for dam-dependent methyl-directed DNA mismatch repair. May act as a 'molecular matchmaker', a protein that promotes the formation of a stable complex between two or more DNA-binding proteins in an ATP-dependent manner without itself being part of a final effector complex.</text>
</comment>
<dbReference type="SUPFAM" id="SSF118116">
    <property type="entry name" value="DNA mismatch repair protein MutL"/>
    <property type="match status" value="1"/>
</dbReference>
<sequence length="687" mass="73623">MADKIRLLPEVVANQIAAGEVVNRPASVVKEMMENAIDAGARTVKVNFRDGGKDLIQIVDDGSGMSPIDARMAFDRHATSKITSVEDIYALNTFGFRGEALASIAAVAQVELRTRQEGDEVGTQTEINGGQFAGQTPVMCPVGAQFFVRNLFYNVPARRRFLDKSTTSAAQIKAEFQRVALCNPHIAFELYANDAPVYTLCATSLAGRIVDVVGRHIKQNLLEVDADTSIARIGGYIGRPAAAKRRNGEQYLFVNGRYFKSSYLTSAIMKAYEKLIPESSSPSYFLYLTIDPSRIDVNVHPQKTEVKFADEEAVWQIINAAVRETLAKTGAVPLMDFDRDGIVEIPALSKGAVYSEPRAMSNGDYNPFREEYIDPTAPDPNVDFTGFDVPYDDRGQTLSDTAGTGFAPRAGMGGGMSGRSASGGSLPGGLRSAGSGFTLPQTPPAGEDFTIPSSAADGFEDFVSGSSFEVESGAGFGTSALEFIPSGATAGQQRLAVEGRPEFTDPLPLGGGYLAALLGGRFVVVDVRRARERILYEDYLKMLGNGSSVSQQLLFPERLVLSGDEYALLEENAVEFASLGFDIDFAGEGTIEVKGTPADMPADAVDQMVYDLLQAFSTPVSLADQRREKIAAVMARGGAKGIPRNMSRDEAAVLLAQLAATGNFSFSPSGKAITAEITPEDIRTKLG</sequence>
<dbReference type="Gene3D" id="3.30.1540.20">
    <property type="entry name" value="MutL, C-terminal domain, dimerisation subdomain"/>
    <property type="match status" value="1"/>
</dbReference>
<dbReference type="InterPro" id="IPR013507">
    <property type="entry name" value="DNA_mismatch_S5_2-like"/>
</dbReference>
<dbReference type="Pfam" id="PF01119">
    <property type="entry name" value="DNA_mis_repair"/>
    <property type="match status" value="1"/>
</dbReference>
<protein>
    <recommendedName>
        <fullName evidence="2 5">DNA mismatch repair protein MutL</fullName>
    </recommendedName>
</protein>
<dbReference type="eggNOG" id="COG0323">
    <property type="taxonomic scope" value="Bacteria"/>
</dbReference>
<dbReference type="GO" id="GO:0032300">
    <property type="term" value="C:mismatch repair complex"/>
    <property type="evidence" value="ECO:0007669"/>
    <property type="project" value="InterPro"/>
</dbReference>
<dbReference type="Pfam" id="PF13589">
    <property type="entry name" value="HATPase_c_3"/>
    <property type="match status" value="1"/>
</dbReference>
<dbReference type="Gene3D" id="3.30.230.10">
    <property type="match status" value="1"/>
</dbReference>
<organism evidence="9 10">
    <name type="scientific">Alistipes onderdonkii</name>
    <dbReference type="NCBI Taxonomy" id="328813"/>
    <lineage>
        <taxon>Bacteria</taxon>
        <taxon>Pseudomonadati</taxon>
        <taxon>Bacteroidota</taxon>
        <taxon>Bacteroidia</taxon>
        <taxon>Bacteroidales</taxon>
        <taxon>Rikenellaceae</taxon>
        <taxon>Alistipes</taxon>
    </lineage>
</organism>
<evidence type="ECO:0000256" key="5">
    <source>
        <dbReference type="HAMAP-Rule" id="MF_00149"/>
    </source>
</evidence>
<dbReference type="GO" id="GO:0140664">
    <property type="term" value="F:ATP-dependent DNA damage sensor activity"/>
    <property type="evidence" value="ECO:0007669"/>
    <property type="project" value="InterPro"/>
</dbReference>
<evidence type="ECO:0000256" key="6">
    <source>
        <dbReference type="SAM" id="MobiDB-lite"/>
    </source>
</evidence>
<dbReference type="PANTHER" id="PTHR10073:SF12">
    <property type="entry name" value="DNA MISMATCH REPAIR PROTEIN MLH1"/>
    <property type="match status" value="1"/>
</dbReference>
<dbReference type="CDD" id="cd00782">
    <property type="entry name" value="MutL_Trans"/>
    <property type="match status" value="1"/>
</dbReference>
<dbReference type="InterPro" id="IPR014762">
    <property type="entry name" value="DNA_mismatch_repair_CS"/>
</dbReference>
<dbReference type="InterPro" id="IPR042120">
    <property type="entry name" value="MutL_C_dimsub"/>
</dbReference>
<dbReference type="SMART" id="SM01340">
    <property type="entry name" value="DNA_mis_repair"/>
    <property type="match status" value="1"/>
</dbReference>
<dbReference type="PANTHER" id="PTHR10073">
    <property type="entry name" value="DNA MISMATCH REPAIR PROTEIN MLH, PMS, MUTL"/>
    <property type="match status" value="1"/>
</dbReference>
<keyword evidence="3 5" id="KW-0227">DNA damage</keyword>
<dbReference type="InterPro" id="IPR042121">
    <property type="entry name" value="MutL_C_regsub"/>
</dbReference>
<dbReference type="InterPro" id="IPR002099">
    <property type="entry name" value="MutL/Mlh/PMS"/>
</dbReference>
<dbReference type="FunFam" id="3.30.565.10:FF:000003">
    <property type="entry name" value="DNA mismatch repair endonuclease MutL"/>
    <property type="match status" value="1"/>
</dbReference>
<dbReference type="InterPro" id="IPR014721">
    <property type="entry name" value="Ribsml_uS5_D2-typ_fold_subgr"/>
</dbReference>
<dbReference type="SUPFAM" id="SSF54211">
    <property type="entry name" value="Ribosomal protein S5 domain 2-like"/>
    <property type="match status" value="1"/>
</dbReference>
<dbReference type="Gene3D" id="3.30.565.10">
    <property type="entry name" value="Histidine kinase-like ATPase, C-terminal domain"/>
    <property type="match status" value="1"/>
</dbReference>
<dbReference type="GO" id="GO:0005524">
    <property type="term" value="F:ATP binding"/>
    <property type="evidence" value="ECO:0007669"/>
    <property type="project" value="InterPro"/>
</dbReference>
<feature type="domain" description="DNA mismatch repair protein S5" evidence="8">
    <location>
        <begin position="209"/>
        <end position="327"/>
    </location>
</feature>
<dbReference type="EMBL" id="NFHB01000002">
    <property type="protein sequence ID" value="OUN04424.1"/>
    <property type="molecule type" value="Genomic_DNA"/>
</dbReference>
<dbReference type="Proteomes" id="UP000195772">
    <property type="component" value="Unassembled WGS sequence"/>
</dbReference>
<comment type="similarity">
    <text evidence="1 5">Belongs to the DNA mismatch repair MutL/HexB family.</text>
</comment>
<dbReference type="Gene3D" id="3.30.1370.100">
    <property type="entry name" value="MutL, C-terminal domain, regulatory subdomain"/>
    <property type="match status" value="1"/>
</dbReference>
<keyword evidence="4 5" id="KW-0234">DNA repair</keyword>
<evidence type="ECO:0000256" key="4">
    <source>
        <dbReference type="ARBA" id="ARBA00023204"/>
    </source>
</evidence>
<dbReference type="Pfam" id="PF08676">
    <property type="entry name" value="MutL_C"/>
    <property type="match status" value="1"/>
</dbReference>
<dbReference type="InterPro" id="IPR038973">
    <property type="entry name" value="MutL/Mlh/Pms-like"/>
</dbReference>
<dbReference type="OrthoDB" id="9763467at2"/>
<feature type="domain" description="MutL C-terminal dimerisation" evidence="7">
    <location>
        <begin position="508"/>
        <end position="646"/>
    </location>
</feature>
<comment type="caution">
    <text evidence="9">The sequence shown here is derived from an EMBL/GenBank/DDBJ whole genome shotgun (WGS) entry which is preliminary data.</text>
</comment>
<evidence type="ECO:0000256" key="1">
    <source>
        <dbReference type="ARBA" id="ARBA00006082"/>
    </source>
</evidence>
<dbReference type="AlphaFoldDB" id="A0A1Y3QXN6"/>
<dbReference type="CDD" id="cd16926">
    <property type="entry name" value="HATPase_MutL-MLH-PMS-like"/>
    <property type="match status" value="1"/>
</dbReference>